<dbReference type="Proteomes" id="UP000596130">
    <property type="component" value="Chromosome"/>
</dbReference>
<reference evidence="1 2" key="1">
    <citation type="submission" date="2020-12" db="EMBL/GenBank/DDBJ databases">
        <title>Identification and biosynthesis of polyene macrolides produced by Streptomyces alfalfae Men-myco-93-63.</title>
        <authorList>
            <person name="Liu D."/>
            <person name="Li Y."/>
            <person name="Liu L."/>
            <person name="Han X."/>
            <person name="Shen F."/>
        </authorList>
    </citation>
    <scope>NUCLEOTIDE SEQUENCE [LARGE SCALE GENOMIC DNA]</scope>
    <source>
        <strain evidence="1 2">Men-myco-93-63</strain>
    </source>
</reference>
<dbReference type="AlphaFoldDB" id="A0A7T4U2C2"/>
<evidence type="ECO:0000313" key="2">
    <source>
        <dbReference type="Proteomes" id="UP000596130"/>
    </source>
</evidence>
<name>A0A7T4U2C2_9ACTN</name>
<dbReference type="EMBL" id="CP065959">
    <property type="protein sequence ID" value="QQC94249.1"/>
    <property type="molecule type" value="Genomic_DNA"/>
</dbReference>
<accession>A0A7T4U2C2</accession>
<sequence length="85" mass="8455">MSAVSRIADALRSDAVSGSLLIGAAVLALGGGTRPRQVVAAQHVGRVLVVSTHSQGDHCAGSGRRDFAIWTVSPSGGGAADRFGG</sequence>
<evidence type="ECO:0000313" key="1">
    <source>
        <dbReference type="EMBL" id="QQC94249.1"/>
    </source>
</evidence>
<dbReference type="RefSeq" id="WP_103557565.1">
    <property type="nucleotide sequence ID" value="NZ_CP015588.1"/>
</dbReference>
<proteinExistence type="predicted"/>
<organism evidence="1 2">
    <name type="scientific">Streptomyces alfalfae</name>
    <dbReference type="NCBI Taxonomy" id="1642299"/>
    <lineage>
        <taxon>Bacteria</taxon>
        <taxon>Bacillati</taxon>
        <taxon>Actinomycetota</taxon>
        <taxon>Actinomycetes</taxon>
        <taxon>Kitasatosporales</taxon>
        <taxon>Streptomycetaceae</taxon>
        <taxon>Streptomyces</taxon>
    </lineage>
</organism>
<gene>
    <name evidence="1" type="ORF">I8755_00730</name>
</gene>
<protein>
    <submittedName>
        <fullName evidence="1">Uncharacterized protein</fullName>
    </submittedName>
</protein>